<feature type="non-terminal residue" evidence="1">
    <location>
        <position position="1"/>
    </location>
</feature>
<organism evidence="1 2">
    <name type="scientific">Meganyctiphanes norvegica</name>
    <name type="common">Northern krill</name>
    <name type="synonym">Thysanopoda norvegica</name>
    <dbReference type="NCBI Taxonomy" id="48144"/>
    <lineage>
        <taxon>Eukaryota</taxon>
        <taxon>Metazoa</taxon>
        <taxon>Ecdysozoa</taxon>
        <taxon>Arthropoda</taxon>
        <taxon>Crustacea</taxon>
        <taxon>Multicrustacea</taxon>
        <taxon>Malacostraca</taxon>
        <taxon>Eumalacostraca</taxon>
        <taxon>Eucarida</taxon>
        <taxon>Euphausiacea</taxon>
        <taxon>Euphausiidae</taxon>
        <taxon>Meganyctiphanes</taxon>
    </lineage>
</organism>
<dbReference type="AlphaFoldDB" id="A0AAV2PVP3"/>
<reference evidence="1 2" key="1">
    <citation type="submission" date="2024-05" db="EMBL/GenBank/DDBJ databases">
        <authorList>
            <person name="Wallberg A."/>
        </authorList>
    </citation>
    <scope>NUCLEOTIDE SEQUENCE [LARGE SCALE GENOMIC DNA]</scope>
</reference>
<keyword evidence="2" id="KW-1185">Reference proteome</keyword>
<dbReference type="Proteomes" id="UP001497623">
    <property type="component" value="Unassembled WGS sequence"/>
</dbReference>
<evidence type="ECO:0000313" key="1">
    <source>
        <dbReference type="EMBL" id="CAL4066023.1"/>
    </source>
</evidence>
<gene>
    <name evidence="1" type="ORF">MNOR_LOCUS5270</name>
</gene>
<evidence type="ECO:0000313" key="2">
    <source>
        <dbReference type="Proteomes" id="UP001497623"/>
    </source>
</evidence>
<sequence length="263" mass="29212">VGEGSATSNHHQTGVVVLKKMPFSVLFLVSFMSRNVKMMLLSAMFLVLFTTTDGEDIRGYIPKNKLGMVPHFSNKHKGIEYISRNSLGKVPAVSNKFKDAVDSHETESDLEHEHSRYLPKESLEMVIHGREKSKYEDQRKDFLQLAGTLLDKETVSGVSLRKNFYNQIIARSVRKKSHFSACCSKKGGICMTNDQPCPGQVKDLCMGKSCICCIPKCVCKEKCKPNRCCTRKGGSCITANQQCKGTLKPRLCRGSSCSCCIPA</sequence>
<dbReference type="EMBL" id="CAXKWB010002013">
    <property type="protein sequence ID" value="CAL4066023.1"/>
    <property type="molecule type" value="Genomic_DNA"/>
</dbReference>
<proteinExistence type="predicted"/>
<accession>A0AAV2PVP3</accession>
<protein>
    <submittedName>
        <fullName evidence="1">Uncharacterized protein</fullName>
    </submittedName>
</protein>
<comment type="caution">
    <text evidence="1">The sequence shown here is derived from an EMBL/GenBank/DDBJ whole genome shotgun (WGS) entry which is preliminary data.</text>
</comment>
<name>A0AAV2PVP3_MEGNR</name>